<proteinExistence type="predicted"/>
<dbReference type="InterPro" id="IPR008638">
    <property type="entry name" value="FhaB/CdiA-like_TPS"/>
</dbReference>
<comment type="caution">
    <text evidence="3">The sequence shown here is derived from an EMBL/GenBank/DDBJ whole genome shotgun (WGS) entry which is preliminary data.</text>
</comment>
<evidence type="ECO:0000313" key="3">
    <source>
        <dbReference type="EMBL" id="MBE9042599.1"/>
    </source>
</evidence>
<dbReference type="NCBIfam" id="TIGR01901">
    <property type="entry name" value="adhes_NPXG"/>
    <property type="match status" value="1"/>
</dbReference>
<dbReference type="Gene3D" id="2.160.20.10">
    <property type="entry name" value="Single-stranded right-handed beta-helix, Pectin lyase-like"/>
    <property type="match status" value="2"/>
</dbReference>
<dbReference type="InterPro" id="IPR012334">
    <property type="entry name" value="Pectin_lyas_fold"/>
</dbReference>
<dbReference type="Proteomes" id="UP000621799">
    <property type="component" value="Unassembled WGS sequence"/>
</dbReference>
<evidence type="ECO:0000259" key="2">
    <source>
        <dbReference type="SMART" id="SM00912"/>
    </source>
</evidence>
<protein>
    <submittedName>
        <fullName evidence="3">S-layer family protein</fullName>
    </submittedName>
</protein>
<keyword evidence="4" id="KW-1185">Reference proteome</keyword>
<feature type="domain" description="Filamentous haemagglutinin FhaB/tRNA nuclease CdiA-like TPS" evidence="2">
    <location>
        <begin position="31"/>
        <end position="142"/>
    </location>
</feature>
<accession>A0A928VZR0</accession>
<feature type="region of interest" description="Disordered" evidence="1">
    <location>
        <begin position="471"/>
        <end position="496"/>
    </location>
</feature>
<gene>
    <name evidence="3" type="ORF">IQ235_17695</name>
</gene>
<evidence type="ECO:0000313" key="4">
    <source>
        <dbReference type="Proteomes" id="UP000621799"/>
    </source>
</evidence>
<dbReference type="EMBL" id="JADEXN010000393">
    <property type="protein sequence ID" value="MBE9042599.1"/>
    <property type="molecule type" value="Genomic_DNA"/>
</dbReference>
<name>A0A928VZR0_9CYAN</name>
<reference evidence="3" key="1">
    <citation type="submission" date="2020-10" db="EMBL/GenBank/DDBJ databases">
        <authorList>
            <person name="Castelo-Branco R."/>
            <person name="Eusebio N."/>
            <person name="Adriana R."/>
            <person name="Vieira A."/>
            <person name="Brugerolle De Fraissinette N."/>
            <person name="Rezende De Castro R."/>
            <person name="Schneider M.P."/>
            <person name="Vasconcelos V."/>
            <person name="Leao P.N."/>
        </authorList>
    </citation>
    <scope>NUCLEOTIDE SEQUENCE</scope>
    <source>
        <strain evidence="3">LEGE 11467</strain>
    </source>
</reference>
<sequence length="838" mass="86204">MKQADSFWLAVSVSVAGTIACPLAIAQIVPDGTLPVNSIVTPDGNTFTIEGGTAAGSNLFHSFGEFNVPANDIAHFNNDLTIENTIARVTGGNVSNIDGLIRANGTANLFLINPAGLMFGPNASLDIGGSFVGSTASAVQFEDGSFYSAVDVDAPPLLTVNVPIGLQFGPQPSAISVEGEGHRLRFEEKLLASGQETDILNREDRPPGLQVRPDRTLALVGGNINLVGGNLTAQGGRIELGSVAGNSTVILSPIASGWQLGYDGVEEFGDIRFTGAASIDTSGAGAGAVQVQGRSLYLTDGSAIVAVTLGDEAGGEVSIRTTESVEFVGTTPGGEIQTGIIADVELGATGDGGNVILETERFLARDGGFVNASTRGGGNAGTLTVEASDVILAGVRVFPSPTGSGNPDVDASGLFSQVSPGSTGMGGTIEIDANRLVVDGGAKISTVTRGEGNAGSIEIRAAESVEILTQPVARKERPLPSSLRAATDRTATGDGGDLTIHTDRLLVVGGSDLATTTRGMGNAGDLMVTANDIELRGFTFNQRERLVPSRLEAQSNTIASGNAGNLTVRADRLSLVDGAKISVEGQGTGAAGNLSIAAETVLLDDSPLSATTTQGDRGNIHLDIADLRLRNGSSITTEAQNNSDGGNITLATETLLLFEDSLINANAFEGTGGNVQIAASGIFTDRNSTITASSQRGIDGTIIINTPDVDPSNGLLELPDTPIDVTSLIGQDPCLQGSGSELVSTGRGGLPPTPREALRGDEGFVELVKLDPPDDRATREEISESEPQFDRLVEAQGWILGPDGEVILTVNPPTVIPHEASVVPDLPTAVFDRRACRF</sequence>
<dbReference type="InterPro" id="IPR011050">
    <property type="entry name" value="Pectin_lyase_fold/virulence"/>
</dbReference>
<evidence type="ECO:0000256" key="1">
    <source>
        <dbReference type="SAM" id="MobiDB-lite"/>
    </source>
</evidence>
<dbReference type="Pfam" id="PF05860">
    <property type="entry name" value="TPS"/>
    <property type="match status" value="1"/>
</dbReference>
<dbReference type="SMART" id="SM00912">
    <property type="entry name" value="Haemagg_act"/>
    <property type="match status" value="1"/>
</dbReference>
<dbReference type="AlphaFoldDB" id="A0A928VZR0"/>
<dbReference type="RefSeq" id="WP_264322758.1">
    <property type="nucleotide sequence ID" value="NZ_JADEXN010000393.1"/>
</dbReference>
<organism evidence="3 4">
    <name type="scientific">Zarconia navalis LEGE 11467</name>
    <dbReference type="NCBI Taxonomy" id="1828826"/>
    <lineage>
        <taxon>Bacteria</taxon>
        <taxon>Bacillati</taxon>
        <taxon>Cyanobacteriota</taxon>
        <taxon>Cyanophyceae</taxon>
        <taxon>Oscillatoriophycideae</taxon>
        <taxon>Oscillatoriales</taxon>
        <taxon>Oscillatoriales incertae sedis</taxon>
        <taxon>Zarconia</taxon>
        <taxon>Zarconia navalis</taxon>
    </lineage>
</organism>
<dbReference type="SUPFAM" id="SSF51126">
    <property type="entry name" value="Pectin lyase-like"/>
    <property type="match status" value="3"/>
</dbReference>
<dbReference type="PROSITE" id="PS51257">
    <property type="entry name" value="PROKAR_LIPOPROTEIN"/>
    <property type="match status" value="1"/>
</dbReference>